<evidence type="ECO:0000256" key="1">
    <source>
        <dbReference type="ARBA" id="ARBA00004606"/>
    </source>
</evidence>
<dbReference type="InterPro" id="IPR003193">
    <property type="entry name" value="ADP-ribosyl_cyclase"/>
</dbReference>
<dbReference type="Pfam" id="PF02267">
    <property type="entry name" value="Rib_hydrolayse"/>
    <property type="match status" value="1"/>
</dbReference>
<dbReference type="EC" id="2.4.99.20" evidence="5"/>
<evidence type="ECO:0000256" key="7">
    <source>
        <dbReference type="ARBA" id="ARBA00022679"/>
    </source>
</evidence>
<evidence type="ECO:0000313" key="23">
    <source>
        <dbReference type="EMBL" id="KAB0354572.1"/>
    </source>
</evidence>
<dbReference type="GO" id="GO:0016740">
    <property type="term" value="F:transferase activity"/>
    <property type="evidence" value="ECO:0007669"/>
    <property type="project" value="UniProtKB-KW"/>
</dbReference>
<proteinExistence type="inferred from homology"/>
<dbReference type="Gene3D" id="1.20.82.10">
    <property type="entry name" value="ADP Ribosyl Cyclase, Chain A, domain 1"/>
    <property type="match status" value="1"/>
</dbReference>
<keyword evidence="7" id="KW-0808">Transferase</keyword>
<evidence type="ECO:0000313" key="24">
    <source>
        <dbReference type="Proteomes" id="UP000326062"/>
    </source>
</evidence>
<evidence type="ECO:0000256" key="19">
    <source>
        <dbReference type="ARBA" id="ARBA00030418"/>
    </source>
</evidence>
<keyword evidence="24" id="KW-1185">Reference proteome</keyword>
<sequence length="250" mass="27834">MRFPGKNPGVGCRLLRQGIFLTQGSNSRLLHLLHWQVKAEDPWNGCVISTLQGQKRLRGNRKPEASPYSPGSGNCQGIRQAFTSAFISKDPCKAAKDDYKPLLDLAHPTVPCDKAVFWSKTRELAHEYAKRRGLLTLEDTLLGSLADGLSWCGEPGSPGETRGKKINDFRIWDCPSFLISSFLREGKTLESSLDCKEIQPVRSLRPRAAEGTIVAPNKMYVHNIFASLGDDSNLSFDSTVFTYIFFLPRS</sequence>
<dbReference type="AlphaFoldDB" id="A0A5N3W1Q7"/>
<keyword evidence="10" id="KW-0521">NADP</keyword>
<keyword evidence="13" id="KW-0520">NAD</keyword>
<evidence type="ECO:0000256" key="6">
    <source>
        <dbReference type="ARBA" id="ARBA00015644"/>
    </source>
</evidence>
<keyword evidence="11" id="KW-0735">Signal-anchor</keyword>
<dbReference type="Proteomes" id="UP000326062">
    <property type="component" value="Chromosome 21"/>
</dbReference>
<comment type="subcellular location">
    <subcellularLocation>
        <location evidence="1">Membrane</location>
        <topology evidence="1">Single-pass type II membrane protein</topology>
    </subcellularLocation>
</comment>
<dbReference type="GO" id="GO:0061809">
    <property type="term" value="F:NAD+ nucleosidase activity, cyclic ADP-ribose generating"/>
    <property type="evidence" value="ECO:0007669"/>
    <property type="project" value="UniProtKB-EC"/>
</dbReference>
<evidence type="ECO:0000256" key="12">
    <source>
        <dbReference type="ARBA" id="ARBA00022989"/>
    </source>
</evidence>
<evidence type="ECO:0000256" key="10">
    <source>
        <dbReference type="ARBA" id="ARBA00022857"/>
    </source>
</evidence>
<reference evidence="23 24" key="1">
    <citation type="submission" date="2019-06" db="EMBL/GenBank/DDBJ databases">
        <title>Discovery of a novel chromosome fission-fusion reversal in muntjac.</title>
        <authorList>
            <person name="Mudd A.B."/>
            <person name="Bredeson J.V."/>
            <person name="Baum R."/>
            <person name="Hockemeyer D."/>
            <person name="Rokhsar D.S."/>
        </authorList>
    </citation>
    <scope>NUCLEOTIDE SEQUENCE [LARGE SCALE GENOMIC DNA]</scope>
    <source>
        <strain evidence="23">UCam_UCB_Mr</strain>
        <tissue evidence="23">Fibroblast cell line</tissue>
    </source>
</reference>
<keyword evidence="14" id="KW-0472">Membrane</keyword>
<keyword evidence="12" id="KW-1133">Transmembrane helix</keyword>
<dbReference type="EC" id="3.2.2.6" evidence="4"/>
<protein>
    <recommendedName>
        <fullName evidence="6">ADP-ribosyl cyclase/cyclic ADP-ribose hydrolase 1</fullName>
        <ecNumber evidence="5">2.4.99.20</ecNumber>
        <ecNumber evidence="4">3.2.2.6</ecNumber>
    </recommendedName>
    <alternativeName>
        <fullName evidence="21">2'-phospho-ADP-ribosyl cyclase</fullName>
    </alternativeName>
    <alternativeName>
        <fullName evidence="19">2'-phospho-ADP-ribosyl cyclase/2'-phospho-cyclic-ADP-ribose transferase</fullName>
    </alternativeName>
    <alternativeName>
        <fullName evidence="17">2'-phospho-cyclic-ADP-ribose transferase</fullName>
    </alternativeName>
    <alternativeName>
        <fullName evidence="20">ADP-ribosyl cyclase 1</fullName>
    </alternativeName>
    <alternativeName>
        <fullName evidence="18">Cyclic ADP-ribose hydrolase 1</fullName>
    </alternativeName>
</protein>
<evidence type="ECO:0000256" key="3">
    <source>
        <dbReference type="ARBA" id="ARBA00011738"/>
    </source>
</evidence>
<evidence type="ECO:0000256" key="11">
    <source>
        <dbReference type="ARBA" id="ARBA00022968"/>
    </source>
</evidence>
<evidence type="ECO:0000256" key="21">
    <source>
        <dbReference type="ARBA" id="ARBA00031840"/>
    </source>
</evidence>
<keyword evidence="16" id="KW-0325">Glycoprotein</keyword>
<evidence type="ECO:0000256" key="15">
    <source>
        <dbReference type="ARBA" id="ARBA00023157"/>
    </source>
</evidence>
<keyword evidence="8" id="KW-0812">Transmembrane</keyword>
<evidence type="ECO:0000256" key="20">
    <source>
        <dbReference type="ARBA" id="ARBA00031355"/>
    </source>
</evidence>
<dbReference type="GO" id="GO:0005886">
    <property type="term" value="C:plasma membrane"/>
    <property type="evidence" value="ECO:0007669"/>
    <property type="project" value="TreeGrafter"/>
</dbReference>
<evidence type="ECO:0000256" key="2">
    <source>
        <dbReference type="ARBA" id="ARBA00005406"/>
    </source>
</evidence>
<keyword evidence="9" id="KW-0378">Hydrolase</keyword>
<gene>
    <name evidence="23" type="ORF">FD755_023110</name>
</gene>
<evidence type="ECO:0000256" key="17">
    <source>
        <dbReference type="ARBA" id="ARBA00029787"/>
    </source>
</evidence>
<evidence type="ECO:0000256" key="13">
    <source>
        <dbReference type="ARBA" id="ARBA00023027"/>
    </source>
</evidence>
<evidence type="ECO:0000256" key="16">
    <source>
        <dbReference type="ARBA" id="ARBA00023180"/>
    </source>
</evidence>
<evidence type="ECO:0000256" key="14">
    <source>
        <dbReference type="ARBA" id="ARBA00023136"/>
    </source>
</evidence>
<dbReference type="EMBL" id="VCEB01000023">
    <property type="protein sequence ID" value="KAB0354572.1"/>
    <property type="molecule type" value="Genomic_DNA"/>
</dbReference>
<organism evidence="23 24">
    <name type="scientific">Muntiacus reevesi</name>
    <name type="common">Reeves' muntjac</name>
    <name type="synonym">Cervus reevesi</name>
    <dbReference type="NCBI Taxonomy" id="9886"/>
    <lineage>
        <taxon>Eukaryota</taxon>
        <taxon>Metazoa</taxon>
        <taxon>Chordata</taxon>
        <taxon>Craniata</taxon>
        <taxon>Vertebrata</taxon>
        <taxon>Euteleostomi</taxon>
        <taxon>Mammalia</taxon>
        <taxon>Eutheria</taxon>
        <taxon>Laurasiatheria</taxon>
        <taxon>Artiodactyla</taxon>
        <taxon>Ruminantia</taxon>
        <taxon>Pecora</taxon>
        <taxon>Cervidae</taxon>
        <taxon>Muntiacinae</taxon>
        <taxon>Muntiacus</taxon>
    </lineage>
</organism>
<accession>A0A5N3W1Q7</accession>
<comment type="catalytic activity">
    <reaction evidence="22">
        <text>NAD(+) + H2O = ADP-D-ribose + nicotinamide + H(+)</text>
        <dbReference type="Rhea" id="RHEA:16301"/>
        <dbReference type="ChEBI" id="CHEBI:15377"/>
        <dbReference type="ChEBI" id="CHEBI:15378"/>
        <dbReference type="ChEBI" id="CHEBI:17154"/>
        <dbReference type="ChEBI" id="CHEBI:57540"/>
        <dbReference type="ChEBI" id="CHEBI:57967"/>
        <dbReference type="EC" id="3.2.2.6"/>
    </reaction>
</comment>
<evidence type="ECO:0000256" key="18">
    <source>
        <dbReference type="ARBA" id="ARBA00030272"/>
    </source>
</evidence>
<dbReference type="GO" id="GO:0030890">
    <property type="term" value="P:positive regulation of B cell proliferation"/>
    <property type="evidence" value="ECO:0007669"/>
    <property type="project" value="TreeGrafter"/>
</dbReference>
<evidence type="ECO:0000256" key="5">
    <source>
        <dbReference type="ARBA" id="ARBA00012600"/>
    </source>
</evidence>
<evidence type="ECO:0000256" key="22">
    <source>
        <dbReference type="ARBA" id="ARBA00049238"/>
    </source>
</evidence>
<comment type="similarity">
    <text evidence="2">Belongs to the ADP-ribosyl cyclase family.</text>
</comment>
<comment type="caution">
    <text evidence="23">The sequence shown here is derived from an EMBL/GenBank/DDBJ whole genome shotgun (WGS) entry which is preliminary data.</text>
</comment>
<dbReference type="PANTHER" id="PTHR10912:SF5">
    <property type="entry name" value="ADP-RIBOSYL CYCLASE_CYCLIC ADP-RIBOSE HYDROLASE 1"/>
    <property type="match status" value="1"/>
</dbReference>
<dbReference type="SUPFAM" id="SSF52309">
    <property type="entry name" value="N-(deoxy)ribosyltransferase-like"/>
    <property type="match status" value="1"/>
</dbReference>
<evidence type="ECO:0000256" key="8">
    <source>
        <dbReference type="ARBA" id="ARBA00022692"/>
    </source>
</evidence>
<dbReference type="PANTHER" id="PTHR10912">
    <property type="entry name" value="ADP-RIBOSYL CYCLASE"/>
    <property type="match status" value="1"/>
</dbReference>
<keyword evidence="15" id="KW-1015">Disulfide bond</keyword>
<evidence type="ECO:0000256" key="9">
    <source>
        <dbReference type="ARBA" id="ARBA00022801"/>
    </source>
</evidence>
<comment type="subunit">
    <text evidence="3">Homodimer.</text>
</comment>
<evidence type="ECO:0000256" key="4">
    <source>
        <dbReference type="ARBA" id="ARBA00011982"/>
    </source>
</evidence>
<name>A0A5N3W1Q7_MUNRE</name>
<dbReference type="GO" id="GO:0016849">
    <property type="term" value="F:phosphorus-oxygen lyase activity"/>
    <property type="evidence" value="ECO:0007669"/>
    <property type="project" value="TreeGrafter"/>
</dbReference>